<evidence type="ECO:0000256" key="2">
    <source>
        <dbReference type="ARBA" id="ARBA00022723"/>
    </source>
</evidence>
<feature type="binding site" description="in other chain" evidence="6">
    <location>
        <position position="345"/>
    </location>
    <ligand>
        <name>K(+)</name>
        <dbReference type="ChEBI" id="CHEBI:29103"/>
        <note>ligand shared between two tetrameric partners</note>
    </ligand>
</feature>
<evidence type="ECO:0000256" key="7">
    <source>
        <dbReference type="PROSITE-ProRule" id="PRU00703"/>
    </source>
</evidence>
<sequence length="512" mass="56812">MIELKHGPLVRIGFRYAGSELGGEQAALLKQFLDHIRPELPFWEYGDVDIAQRYSEIDHRGEVDLRTRFSRNICINTPISTAPMAMVTDSRMAISVELYWGGVGVIHRAMSARDQKRELRLTKRAAHFFKILDPVMLPLRATKGEAKKIIDEERIGSIVVVNNLRDKRVENICTPRDLKGSQPDDTTLGELLRDKKVITARDDILREEARRIMRDVARVKQLPLVNQHGVLRGLITAQDLDVQDPNEPTKYAPLAAWDRRRQNLLGVVALGLDDLEDRAVLLAGERPDAFVLDIAHGGMKRHLEAIKYLKKKYPDIDVVASNVHEPDLVEMIARAGADGVRIGIGPGAQCTTRRNTGVGGSQLTAVLRCAEAAFSYDLPVIADGGIRYGQDLTQALSAGAASVMIGTLFAGTDEAPGEIIYDDDNIRYKKHFGMASGEAKRIFQGLKEAGFVKNAYNLTAATEGREDLIPARGPVAKYINDLLGWLRSEMSYVGARTIAELPHRVIFNPRVK</sequence>
<keyword evidence="6" id="KW-0630">Potassium</keyword>
<keyword evidence="4 7" id="KW-0129">CBS domain</keyword>
<dbReference type="PROSITE" id="PS51371">
    <property type="entry name" value="CBS"/>
    <property type="match status" value="1"/>
</dbReference>
<organism evidence="9 10">
    <name type="scientific">Candidatus Terrybacteria bacterium RIFCSPHIGHO2_01_FULL_48_17</name>
    <dbReference type="NCBI Taxonomy" id="1802362"/>
    <lineage>
        <taxon>Bacteria</taxon>
        <taxon>Candidatus Terryibacteriota</taxon>
    </lineage>
</organism>
<proteinExistence type="inferred from homology"/>
<dbReference type="SMART" id="SM01240">
    <property type="entry name" value="IMPDH"/>
    <property type="match status" value="1"/>
</dbReference>
<dbReference type="AlphaFoldDB" id="A0A1G2PJV1"/>
<feature type="binding site" description="in other chain" evidence="6">
    <location>
        <position position="347"/>
    </location>
    <ligand>
        <name>K(+)</name>
        <dbReference type="ChEBI" id="CHEBI:29103"/>
        <note>ligand shared between two tetrameric partners</note>
    </ligand>
</feature>
<keyword evidence="5" id="KW-0520">NAD</keyword>
<evidence type="ECO:0000256" key="5">
    <source>
        <dbReference type="PIRSR" id="PIRSR000130-3"/>
    </source>
</evidence>
<dbReference type="Pfam" id="PF00571">
    <property type="entry name" value="CBS"/>
    <property type="match status" value="1"/>
</dbReference>
<dbReference type="FunFam" id="3.20.20.70:FF:000424">
    <property type="entry name" value="Inosine-5'-monophosphate dehydrogenase 2"/>
    <property type="match status" value="1"/>
</dbReference>
<keyword evidence="2" id="KW-0479">Metal-binding</keyword>
<feature type="domain" description="CBS" evidence="8">
    <location>
        <begin position="193"/>
        <end position="251"/>
    </location>
</feature>
<evidence type="ECO:0000256" key="3">
    <source>
        <dbReference type="ARBA" id="ARBA00023002"/>
    </source>
</evidence>
<feature type="binding site" evidence="5">
    <location>
        <begin position="343"/>
        <end position="345"/>
    </location>
    <ligand>
        <name>NAD(+)</name>
        <dbReference type="ChEBI" id="CHEBI:57540"/>
    </ligand>
</feature>
<dbReference type="EMBL" id="MHSS01000005">
    <property type="protein sequence ID" value="OHA48600.1"/>
    <property type="molecule type" value="Genomic_DNA"/>
</dbReference>
<evidence type="ECO:0000259" key="8">
    <source>
        <dbReference type="PROSITE" id="PS51371"/>
    </source>
</evidence>
<dbReference type="GO" id="GO:0046872">
    <property type="term" value="F:metal ion binding"/>
    <property type="evidence" value="ECO:0007669"/>
    <property type="project" value="UniProtKB-KW"/>
</dbReference>
<comment type="caution">
    <text evidence="9">The sequence shown here is derived from an EMBL/GenBank/DDBJ whole genome shotgun (WGS) entry which is preliminary data.</text>
</comment>
<dbReference type="InterPro" id="IPR013785">
    <property type="entry name" value="Aldolase_TIM"/>
</dbReference>
<dbReference type="SUPFAM" id="SSF54631">
    <property type="entry name" value="CBS-domain pair"/>
    <property type="match status" value="1"/>
</dbReference>
<dbReference type="PANTHER" id="PTHR11911">
    <property type="entry name" value="INOSINE-5-MONOPHOSPHATE DEHYDROGENASE RELATED"/>
    <property type="match status" value="1"/>
</dbReference>
<dbReference type="Gene3D" id="3.20.20.70">
    <property type="entry name" value="Aldolase class I"/>
    <property type="match status" value="1"/>
</dbReference>
<dbReference type="InterPro" id="IPR000644">
    <property type="entry name" value="CBS_dom"/>
</dbReference>
<evidence type="ECO:0000313" key="10">
    <source>
        <dbReference type="Proteomes" id="UP000177629"/>
    </source>
</evidence>
<dbReference type="InterPro" id="IPR001093">
    <property type="entry name" value="IMP_DH_GMPRt"/>
</dbReference>
<dbReference type="Pfam" id="PF00478">
    <property type="entry name" value="IMPDH"/>
    <property type="match status" value="1"/>
</dbReference>
<gene>
    <name evidence="9" type="ORF">A2806_00370</name>
</gene>
<dbReference type="InterPro" id="IPR005990">
    <property type="entry name" value="IMP_DH"/>
</dbReference>
<dbReference type="GO" id="GO:0003938">
    <property type="term" value="F:IMP dehydrogenase activity"/>
    <property type="evidence" value="ECO:0007669"/>
    <property type="project" value="InterPro"/>
</dbReference>
<protein>
    <recommendedName>
        <fullName evidence="8">CBS domain-containing protein</fullName>
    </recommendedName>
</protein>
<dbReference type="PANTHER" id="PTHR11911:SF111">
    <property type="entry name" value="INOSINE-5'-MONOPHOSPHATE DEHYDROGENASE"/>
    <property type="match status" value="1"/>
</dbReference>
<dbReference type="InterPro" id="IPR046342">
    <property type="entry name" value="CBS_dom_sf"/>
</dbReference>
<evidence type="ECO:0000256" key="6">
    <source>
        <dbReference type="PIRSR" id="PIRSR000130-4"/>
    </source>
</evidence>
<dbReference type="Proteomes" id="UP000177629">
    <property type="component" value="Unassembled WGS sequence"/>
</dbReference>
<evidence type="ECO:0000256" key="4">
    <source>
        <dbReference type="ARBA" id="ARBA00023122"/>
    </source>
</evidence>
<dbReference type="STRING" id="1802362.A2806_00370"/>
<reference evidence="9 10" key="1">
    <citation type="journal article" date="2016" name="Nat. Commun.">
        <title>Thousands of microbial genomes shed light on interconnected biogeochemical processes in an aquifer system.</title>
        <authorList>
            <person name="Anantharaman K."/>
            <person name="Brown C.T."/>
            <person name="Hug L.A."/>
            <person name="Sharon I."/>
            <person name="Castelle C.J."/>
            <person name="Probst A.J."/>
            <person name="Thomas B.C."/>
            <person name="Singh A."/>
            <person name="Wilkins M.J."/>
            <person name="Karaoz U."/>
            <person name="Brodie E.L."/>
            <person name="Williams K.H."/>
            <person name="Hubbard S.S."/>
            <person name="Banfield J.F."/>
        </authorList>
    </citation>
    <scope>NUCLEOTIDE SEQUENCE [LARGE SCALE GENOMIC DNA]</scope>
</reference>
<evidence type="ECO:0000256" key="1">
    <source>
        <dbReference type="ARBA" id="ARBA00005502"/>
    </source>
</evidence>
<feature type="binding site" description="in other chain" evidence="6">
    <location>
        <position position="350"/>
    </location>
    <ligand>
        <name>K(+)</name>
        <dbReference type="ChEBI" id="CHEBI:29103"/>
        <note>ligand shared between two tetrameric partners</note>
    </ligand>
</feature>
<accession>A0A1G2PJV1</accession>
<dbReference type="CDD" id="cd00381">
    <property type="entry name" value="IMPDH"/>
    <property type="match status" value="1"/>
</dbReference>
<evidence type="ECO:0000313" key="9">
    <source>
        <dbReference type="EMBL" id="OHA48600.1"/>
    </source>
</evidence>
<dbReference type="PIRSF" id="PIRSF000130">
    <property type="entry name" value="IMPDH"/>
    <property type="match status" value="1"/>
</dbReference>
<feature type="binding site" evidence="5">
    <location>
        <begin position="293"/>
        <end position="295"/>
    </location>
    <ligand>
        <name>NAD(+)</name>
        <dbReference type="ChEBI" id="CHEBI:57540"/>
    </ligand>
</feature>
<dbReference type="CDD" id="cd04601">
    <property type="entry name" value="CBS_pair_IMPDH"/>
    <property type="match status" value="1"/>
</dbReference>
<dbReference type="SUPFAM" id="SSF51412">
    <property type="entry name" value="Inosine monophosphate dehydrogenase (IMPDH)"/>
    <property type="match status" value="1"/>
</dbReference>
<comment type="similarity">
    <text evidence="1">Belongs to the IMPDH/GMPR family.</text>
</comment>
<name>A0A1G2PJV1_9BACT</name>
<keyword evidence="3" id="KW-0560">Oxidoreductase</keyword>
<dbReference type="GO" id="GO:0006183">
    <property type="term" value="P:GTP biosynthetic process"/>
    <property type="evidence" value="ECO:0007669"/>
    <property type="project" value="TreeGrafter"/>
</dbReference>
<dbReference type="SMART" id="SM00116">
    <property type="entry name" value="CBS"/>
    <property type="match status" value="2"/>
</dbReference>